<protein>
    <submittedName>
        <fullName evidence="1">Uncharacterized protein</fullName>
    </submittedName>
</protein>
<evidence type="ECO:0000313" key="2">
    <source>
        <dbReference type="Proteomes" id="UP000276603"/>
    </source>
</evidence>
<comment type="caution">
    <text evidence="1">The sequence shown here is derived from an EMBL/GenBank/DDBJ whole genome shotgun (WGS) entry which is preliminary data.</text>
</comment>
<dbReference type="RefSeq" id="WP_158594735.1">
    <property type="nucleotide sequence ID" value="NZ_RBCJ01000014.1"/>
</dbReference>
<keyword evidence="2" id="KW-1185">Reference proteome</keyword>
<reference evidence="1 2" key="1">
    <citation type="submission" date="2018-10" db="EMBL/GenBank/DDBJ databases">
        <title>Ulvibacterium marinum gen. nov., sp. nov., a novel marine bacterium of the family Flavobacteriaceae, isolated from a culture of the green alga Ulva prolifera.</title>
        <authorList>
            <person name="Zhang Z."/>
        </authorList>
    </citation>
    <scope>NUCLEOTIDE SEQUENCE [LARGE SCALE GENOMIC DNA]</scope>
    <source>
        <strain evidence="1 2">CCMM003</strain>
    </source>
</reference>
<sequence>TIFKDIPTLLKGLKLPPPRNPYFQIHRFEDALDSQLNETAIFRSNTYVMTMITEDEAHYKIGLRNYEMTKGSLYFPGPKHLRYY</sequence>
<accession>A0A3B0BQ16</accession>
<gene>
    <name evidence="1" type="ORF">D7Z94_25500</name>
</gene>
<evidence type="ECO:0000313" key="1">
    <source>
        <dbReference type="EMBL" id="RKN74942.1"/>
    </source>
</evidence>
<dbReference type="Proteomes" id="UP000276603">
    <property type="component" value="Unassembled WGS sequence"/>
</dbReference>
<name>A0A3B0BQ16_9FLAO</name>
<organism evidence="1 2">
    <name type="scientific">Ulvibacterium marinum</name>
    <dbReference type="NCBI Taxonomy" id="2419782"/>
    <lineage>
        <taxon>Bacteria</taxon>
        <taxon>Pseudomonadati</taxon>
        <taxon>Bacteroidota</taxon>
        <taxon>Flavobacteriia</taxon>
        <taxon>Flavobacteriales</taxon>
        <taxon>Flavobacteriaceae</taxon>
        <taxon>Ulvibacterium</taxon>
    </lineage>
</organism>
<dbReference type="EMBL" id="RBCJ01000014">
    <property type="protein sequence ID" value="RKN74942.1"/>
    <property type="molecule type" value="Genomic_DNA"/>
</dbReference>
<dbReference type="AlphaFoldDB" id="A0A3B0BQ16"/>
<feature type="non-terminal residue" evidence="1">
    <location>
        <position position="1"/>
    </location>
</feature>
<proteinExistence type="predicted"/>